<evidence type="ECO:0000313" key="3">
    <source>
        <dbReference type="Proteomes" id="UP000630135"/>
    </source>
</evidence>
<dbReference type="Pfam" id="PF22564">
    <property type="entry name" value="HAAS"/>
    <property type="match status" value="1"/>
</dbReference>
<name>A0AAV4K9A1_9DEIO</name>
<dbReference type="Proteomes" id="UP000652720">
    <property type="component" value="Unassembled WGS sequence"/>
</dbReference>
<dbReference type="EMBL" id="BMLZ01000022">
    <property type="protein sequence ID" value="GGP30228.1"/>
    <property type="molecule type" value="Genomic_DNA"/>
</dbReference>
<keyword evidence="3" id="KW-1185">Reference proteome</keyword>
<reference evidence="3" key="3">
    <citation type="journal article" date="2019" name="Int. J. Syst. Evol. Microbiol.">
        <title>The Global Catalogue of Microorganisms (GCM) 10K type strain sequencing project: providing services to taxonomists for standard genome sequencing and annotation.</title>
        <authorList>
            <consortium name="The Broad Institute Genomics Platform"/>
            <consortium name="The Broad Institute Genome Sequencing Center for Infectious Disease"/>
            <person name="Wu L."/>
            <person name="Ma J."/>
        </authorList>
    </citation>
    <scope>NUCLEOTIDE SEQUENCE [LARGE SCALE GENOMIC DNA]</scope>
    <source>
        <strain evidence="3">CGMCC 1.8884</strain>
    </source>
</reference>
<dbReference type="NCBIfam" id="NF038403">
    <property type="entry name" value="perm_prefix_1"/>
    <property type="match status" value="1"/>
</dbReference>
<reference evidence="1" key="4">
    <citation type="submission" date="2023-08" db="EMBL/GenBank/DDBJ databases">
        <authorList>
            <person name="Sun Q."/>
            <person name="Zhou Y."/>
        </authorList>
    </citation>
    <scope>NUCLEOTIDE SEQUENCE</scope>
    <source>
        <strain evidence="2">CGMCC 1.8884</strain>
        <strain evidence="1">CGMCC 1.8885</strain>
    </source>
</reference>
<reference evidence="1" key="2">
    <citation type="journal article" date="2014" name="Int. J. Syst. Evol. Microbiol.">
        <title>Complete genome sequence of Corynebacterium casei LMG S-19264T (=DSM 44701T), isolated from a smear-ripened cheese.</title>
        <authorList>
            <consortium name="US DOE Joint Genome Institute (JGI-PGF)"/>
            <person name="Walter F."/>
            <person name="Albersmeier A."/>
            <person name="Kalinowski J."/>
            <person name="Ruckert C."/>
        </authorList>
    </citation>
    <scope>NUCLEOTIDE SEQUENCE</scope>
    <source>
        <strain evidence="1">CGMCC 1.8885</strain>
    </source>
</reference>
<dbReference type="EMBL" id="BMMA01000037">
    <property type="protein sequence ID" value="GGI91309.1"/>
    <property type="molecule type" value="Genomic_DNA"/>
</dbReference>
<proteinExistence type="predicted"/>
<reference evidence="2" key="1">
    <citation type="journal article" date="2014" name="Int. J. Syst. Evol. Microbiol.">
        <title>Complete genome of a new Firmicutes species belonging to the dominant human colonic microbiota ('Ruminococcus bicirculans') reveals two chromosomes and a selective capacity to utilize plant glucans.</title>
        <authorList>
            <consortium name="NISC Comparative Sequencing Program"/>
            <person name="Wegmann U."/>
            <person name="Louis P."/>
            <person name="Goesmann A."/>
            <person name="Henrissat B."/>
            <person name="Duncan S.H."/>
            <person name="Flint H.J."/>
        </authorList>
    </citation>
    <scope>NUCLEOTIDE SEQUENCE</scope>
    <source>
        <strain evidence="2">CGMCC 1.8884</strain>
    </source>
</reference>
<dbReference type="Proteomes" id="UP000630135">
    <property type="component" value="Unassembled WGS sequence"/>
</dbReference>
<sequence>MTAVTAPPPALEAYLRRATAGLPPAKRQEVWDELEEHVYCRAEQLEWQGAAPEQALAQALAELGPPPGATHVGRK</sequence>
<protein>
    <submittedName>
        <fullName evidence="1">Uncharacterized protein</fullName>
    </submittedName>
</protein>
<gene>
    <name evidence="2" type="ORF">GCM10008021_18790</name>
    <name evidence="1" type="ORF">GCM10010914_27080</name>
</gene>
<accession>A0AAV4K9A1</accession>
<dbReference type="InterPro" id="IPR047928">
    <property type="entry name" value="Perm_prefix_1"/>
</dbReference>
<evidence type="ECO:0000313" key="4">
    <source>
        <dbReference type="Proteomes" id="UP000652720"/>
    </source>
</evidence>
<comment type="caution">
    <text evidence="1">The sequence shown here is derived from an EMBL/GenBank/DDBJ whole genome shotgun (WGS) entry which is preliminary data.</text>
</comment>
<dbReference type="GeneID" id="59163890"/>
<evidence type="ECO:0000313" key="2">
    <source>
        <dbReference type="EMBL" id="GGP30228.1"/>
    </source>
</evidence>
<organism evidence="1 4">
    <name type="scientific">Deinococcus wulumuqiensis</name>
    <dbReference type="NCBI Taxonomy" id="980427"/>
    <lineage>
        <taxon>Bacteria</taxon>
        <taxon>Thermotogati</taxon>
        <taxon>Deinococcota</taxon>
        <taxon>Deinococci</taxon>
        <taxon>Deinococcales</taxon>
        <taxon>Deinococcaceae</taxon>
        <taxon>Deinococcus</taxon>
    </lineage>
</organism>
<evidence type="ECO:0000313" key="1">
    <source>
        <dbReference type="EMBL" id="GGI91309.1"/>
    </source>
</evidence>
<dbReference type="AlphaFoldDB" id="A0AAV4K9A1"/>
<dbReference type="RefSeq" id="WP_017870174.1">
    <property type="nucleotide sequence ID" value="NZ_BMLZ01000022.1"/>
</dbReference>